<gene>
    <name evidence="2" type="ORF">K8I29_01170</name>
</gene>
<feature type="domain" description="GH15-like" evidence="1">
    <location>
        <begin position="5"/>
        <end position="291"/>
    </location>
</feature>
<dbReference type="Pfam" id="PF00723">
    <property type="entry name" value="Glyco_hydro_15"/>
    <property type="match status" value="1"/>
</dbReference>
<evidence type="ECO:0000259" key="1">
    <source>
        <dbReference type="Pfam" id="PF00723"/>
    </source>
</evidence>
<proteinExistence type="predicted"/>
<dbReference type="AlphaFoldDB" id="A0A953J9K6"/>
<reference evidence="2" key="1">
    <citation type="journal article" date="2021" name="bioRxiv">
        <title>Unraveling nitrogen, sulfur and carbon metabolic pathways and microbial community transcriptional responses to substrate deprivation and toxicity stresses in a bioreactor mimicking anoxic brackish coastal sediment conditions.</title>
        <authorList>
            <person name="Martins P.D."/>
            <person name="Echeveste M.J."/>
            <person name="Arshad A."/>
            <person name="Kurth J."/>
            <person name="Ouboter H."/>
            <person name="Jetten M.S.M."/>
            <person name="Welte C.U."/>
        </authorList>
    </citation>
    <scope>NUCLEOTIDE SEQUENCE</scope>
    <source>
        <strain evidence="2">MAG_39</strain>
    </source>
</reference>
<organism evidence="2 3">
    <name type="scientific">Candidatus Nitrobium versatile</name>
    <dbReference type="NCBI Taxonomy" id="2884831"/>
    <lineage>
        <taxon>Bacteria</taxon>
        <taxon>Pseudomonadati</taxon>
        <taxon>Nitrospirota</taxon>
        <taxon>Nitrospiria</taxon>
        <taxon>Nitrospirales</taxon>
        <taxon>Nitrospiraceae</taxon>
        <taxon>Candidatus Nitrobium</taxon>
    </lineage>
</organism>
<dbReference type="PANTHER" id="PTHR31616">
    <property type="entry name" value="TREHALASE"/>
    <property type="match status" value="1"/>
</dbReference>
<dbReference type="InterPro" id="IPR011613">
    <property type="entry name" value="GH15-like"/>
</dbReference>
<keyword evidence="2" id="KW-0378">Hydrolase</keyword>
<evidence type="ECO:0000313" key="3">
    <source>
        <dbReference type="Proteomes" id="UP000705867"/>
    </source>
</evidence>
<dbReference type="Gene3D" id="1.50.10.10">
    <property type="match status" value="1"/>
</dbReference>
<dbReference type="EMBL" id="JAIOIV010000014">
    <property type="protein sequence ID" value="MBZ0154809.1"/>
    <property type="molecule type" value="Genomic_DNA"/>
</dbReference>
<accession>A0A953J9K6</accession>
<evidence type="ECO:0000313" key="2">
    <source>
        <dbReference type="EMBL" id="MBZ0154809.1"/>
    </source>
</evidence>
<dbReference type="InterPro" id="IPR008928">
    <property type="entry name" value="6-hairpin_glycosidase_sf"/>
</dbReference>
<dbReference type="InterPro" id="IPR012341">
    <property type="entry name" value="6hp_glycosidase-like_sf"/>
</dbReference>
<dbReference type="Proteomes" id="UP000705867">
    <property type="component" value="Unassembled WGS sequence"/>
</dbReference>
<protein>
    <submittedName>
        <fullName evidence="2">Glycoside hydrolase family 15 protein</fullName>
    </submittedName>
</protein>
<dbReference type="GO" id="GO:0005975">
    <property type="term" value="P:carbohydrate metabolic process"/>
    <property type="evidence" value="ECO:0007669"/>
    <property type="project" value="InterPro"/>
</dbReference>
<reference evidence="2" key="2">
    <citation type="submission" date="2021-08" db="EMBL/GenBank/DDBJ databases">
        <authorList>
            <person name="Dalcin Martins P."/>
        </authorList>
    </citation>
    <scope>NUCLEOTIDE SEQUENCE</scope>
    <source>
        <strain evidence="2">MAG_39</strain>
    </source>
</reference>
<comment type="caution">
    <text evidence="2">The sequence shown here is derived from an EMBL/GenBank/DDBJ whole genome shotgun (WGS) entry which is preliminary data.</text>
</comment>
<name>A0A953J9K6_9BACT</name>
<dbReference type="GO" id="GO:0004553">
    <property type="term" value="F:hydrolase activity, hydrolyzing O-glycosyl compounds"/>
    <property type="evidence" value="ECO:0007669"/>
    <property type="project" value="UniProtKB-ARBA"/>
</dbReference>
<dbReference type="PANTHER" id="PTHR31616:SF0">
    <property type="entry name" value="GLUCAN 1,4-ALPHA-GLUCOSIDASE"/>
    <property type="match status" value="1"/>
</dbReference>
<dbReference type="SUPFAM" id="SSF48208">
    <property type="entry name" value="Six-hairpin glycosidases"/>
    <property type="match status" value="1"/>
</dbReference>
<sequence length="352" mass="40506">MKHLLERSIEIILRHQSPSGAYQASLNFKNYRYCWFRDGSYTAYAMDRAGEHGSAALFHHWVAGVVEARRDTVQRAVEKARRNEYPGPDILHTRYDLNGNEAEEEWTNFQLDGFGTWLWALGEHQRMTGARLRDEWICAAGLVAEYLNALWLFPCYDCWEESPGHIHTYTVASIHAGLRAHELFCSTRHTALPAMKGFLLSMTVREGRFVKYAGSDTVDASLVALSTPYRVVEPGDRRMVSTVRRIERELRREGGGVHRYSGDTYYGGGEWILLTAWLGWYYTEAGQREKAEELKEWIERQADAEGNLPEQAPRTLNDPASYPRWRERWGKIASPLLWFHAKHIILSLALSP</sequence>